<feature type="chain" id="PRO_5016586923" evidence="1">
    <location>
        <begin position="23"/>
        <end position="44"/>
    </location>
</feature>
<dbReference type="PROSITE" id="PS51257">
    <property type="entry name" value="PROKAR_LIPOPROTEIN"/>
    <property type="match status" value="1"/>
</dbReference>
<protein>
    <submittedName>
        <fullName evidence="2">Entericidin, EcnA/B family</fullName>
    </submittedName>
</protein>
<dbReference type="RefSeq" id="WP_114438481.1">
    <property type="nucleotide sequence ID" value="NZ_QOZG01000001.1"/>
</dbReference>
<evidence type="ECO:0000313" key="2">
    <source>
        <dbReference type="EMBL" id="RCS25388.1"/>
    </source>
</evidence>
<accession>A0A368K7M3</accession>
<comment type="caution">
    <text evidence="2">The sequence shown here is derived from an EMBL/GenBank/DDBJ whole genome shotgun (WGS) entry which is preliminary data.</text>
</comment>
<name>A0A368K7M3_9HYPH</name>
<dbReference type="Proteomes" id="UP000253420">
    <property type="component" value="Unassembled WGS sequence"/>
</dbReference>
<gene>
    <name evidence="2" type="ORF">DUT91_00820</name>
</gene>
<sequence length="44" mass="4526">MKSSRVAPLVAILCAISLTACANTVRGVGKDVKSTAHAIQDTVE</sequence>
<dbReference type="AlphaFoldDB" id="A0A368K7M3"/>
<dbReference type="EMBL" id="QOZG01000001">
    <property type="protein sequence ID" value="RCS25388.1"/>
    <property type="molecule type" value="Genomic_DNA"/>
</dbReference>
<evidence type="ECO:0000256" key="1">
    <source>
        <dbReference type="SAM" id="SignalP"/>
    </source>
</evidence>
<keyword evidence="1" id="KW-0732">Signal</keyword>
<keyword evidence="3" id="KW-1185">Reference proteome</keyword>
<feature type="signal peptide" evidence="1">
    <location>
        <begin position="1"/>
        <end position="22"/>
    </location>
</feature>
<proteinExistence type="predicted"/>
<dbReference type="OrthoDB" id="7916802at2"/>
<reference evidence="2 3" key="1">
    <citation type="submission" date="2018-07" db="EMBL/GenBank/DDBJ databases">
        <title>The draft genome of Phyllobacterium salinisoli.</title>
        <authorList>
            <person name="Liu L."/>
            <person name="Li L."/>
            <person name="Zhang X."/>
            <person name="Liang L."/>
        </authorList>
    </citation>
    <scope>NUCLEOTIDE SEQUENCE [LARGE SCALE GENOMIC DNA]</scope>
    <source>
        <strain evidence="2 3">LLAN61</strain>
    </source>
</reference>
<evidence type="ECO:0000313" key="3">
    <source>
        <dbReference type="Proteomes" id="UP000253420"/>
    </source>
</evidence>
<organism evidence="2 3">
    <name type="scientific">Phyllobacterium salinisoli</name>
    <dbReference type="NCBI Taxonomy" id="1899321"/>
    <lineage>
        <taxon>Bacteria</taxon>
        <taxon>Pseudomonadati</taxon>
        <taxon>Pseudomonadota</taxon>
        <taxon>Alphaproteobacteria</taxon>
        <taxon>Hyphomicrobiales</taxon>
        <taxon>Phyllobacteriaceae</taxon>
        <taxon>Phyllobacterium</taxon>
    </lineage>
</organism>